<keyword evidence="4" id="KW-0997">Cell inner membrane</keyword>
<dbReference type="GO" id="GO:0006935">
    <property type="term" value="P:chemotaxis"/>
    <property type="evidence" value="ECO:0007669"/>
    <property type="project" value="UniProtKB-KW"/>
</dbReference>
<reference evidence="15" key="1">
    <citation type="journal article" date="2020" name="MBio">
        <title>Horizontal gene transfer to a defensive symbiont with a reduced genome amongst a multipartite beetle microbiome.</title>
        <authorList>
            <person name="Waterworth S.C."/>
            <person name="Florez L.V."/>
            <person name="Rees E.R."/>
            <person name="Hertweck C."/>
            <person name="Kaltenpoth M."/>
            <person name="Kwan J.C."/>
        </authorList>
    </citation>
    <scope>NUCLEOTIDE SEQUENCE [LARGE SCALE GENOMIC DNA]</scope>
</reference>
<keyword evidence="7 12" id="KW-0472">Membrane</keyword>
<keyword evidence="5 12" id="KW-0812">Transmembrane</keyword>
<gene>
    <name evidence="14" type="primary">trg_4</name>
    <name evidence="14" type="ORF">GAK35_01952</name>
</gene>
<keyword evidence="8 10" id="KW-0807">Transducer</keyword>
<dbReference type="SMART" id="SM00283">
    <property type="entry name" value="MA"/>
    <property type="match status" value="1"/>
</dbReference>
<evidence type="ECO:0000256" key="3">
    <source>
        <dbReference type="ARBA" id="ARBA00022500"/>
    </source>
</evidence>
<comment type="similarity">
    <text evidence="9">Belongs to the methyl-accepting chemotaxis (MCP) protein family.</text>
</comment>
<dbReference type="InterPro" id="IPR051310">
    <property type="entry name" value="MCP_chemotaxis"/>
</dbReference>
<evidence type="ECO:0000256" key="2">
    <source>
        <dbReference type="ARBA" id="ARBA00022475"/>
    </source>
</evidence>
<feature type="transmembrane region" description="Helical" evidence="12">
    <location>
        <begin position="12"/>
        <end position="30"/>
    </location>
</feature>
<dbReference type="GO" id="GO:0007165">
    <property type="term" value="P:signal transduction"/>
    <property type="evidence" value="ECO:0007669"/>
    <property type="project" value="UniProtKB-KW"/>
</dbReference>
<dbReference type="PANTHER" id="PTHR43531">
    <property type="entry name" value="PROTEIN ICFG"/>
    <property type="match status" value="1"/>
</dbReference>
<dbReference type="GO" id="GO:0005886">
    <property type="term" value="C:plasma membrane"/>
    <property type="evidence" value="ECO:0007669"/>
    <property type="project" value="UniProtKB-SubCell"/>
</dbReference>
<name>A0A7V8FX33_9BURK</name>
<dbReference type="Proteomes" id="UP000462435">
    <property type="component" value="Unassembled WGS sequence"/>
</dbReference>
<evidence type="ECO:0000256" key="10">
    <source>
        <dbReference type="PROSITE-ProRule" id="PRU00284"/>
    </source>
</evidence>
<evidence type="ECO:0000256" key="7">
    <source>
        <dbReference type="ARBA" id="ARBA00023136"/>
    </source>
</evidence>
<feature type="coiled-coil region" evidence="11">
    <location>
        <begin position="480"/>
        <end position="511"/>
    </location>
</feature>
<dbReference type="GO" id="GO:0004888">
    <property type="term" value="F:transmembrane signaling receptor activity"/>
    <property type="evidence" value="ECO:0007669"/>
    <property type="project" value="InterPro"/>
</dbReference>
<evidence type="ECO:0000256" key="11">
    <source>
        <dbReference type="SAM" id="Coils"/>
    </source>
</evidence>
<dbReference type="InterPro" id="IPR004089">
    <property type="entry name" value="MCPsignal_dom"/>
</dbReference>
<dbReference type="PANTHER" id="PTHR43531:SF11">
    <property type="entry name" value="METHYL-ACCEPTING CHEMOTAXIS PROTEIN 3"/>
    <property type="match status" value="1"/>
</dbReference>
<keyword evidence="2" id="KW-1003">Cell membrane</keyword>
<accession>A0A7V8FX33</accession>
<evidence type="ECO:0000313" key="14">
    <source>
        <dbReference type="EMBL" id="KAF1043984.1"/>
    </source>
</evidence>
<evidence type="ECO:0000313" key="15">
    <source>
        <dbReference type="Proteomes" id="UP000462435"/>
    </source>
</evidence>
<comment type="caution">
    <text evidence="14">The sequence shown here is derived from an EMBL/GenBank/DDBJ whole genome shotgun (WGS) entry which is preliminary data.</text>
</comment>
<dbReference type="InterPro" id="IPR003122">
    <property type="entry name" value="Tar_rcpt_lig-bd"/>
</dbReference>
<protein>
    <submittedName>
        <fullName evidence="14">Methyl-accepting chemotaxis protein III</fullName>
    </submittedName>
</protein>
<dbReference type="SUPFAM" id="SSF58104">
    <property type="entry name" value="Methyl-accepting chemotaxis protein (MCP) signaling domain"/>
    <property type="match status" value="1"/>
</dbReference>
<evidence type="ECO:0000256" key="12">
    <source>
        <dbReference type="SAM" id="Phobius"/>
    </source>
</evidence>
<evidence type="ECO:0000256" key="5">
    <source>
        <dbReference type="ARBA" id="ARBA00022692"/>
    </source>
</evidence>
<keyword evidence="11" id="KW-0175">Coiled coil</keyword>
<evidence type="ECO:0000256" key="1">
    <source>
        <dbReference type="ARBA" id="ARBA00004429"/>
    </source>
</evidence>
<feature type="domain" description="Methyl-accepting transducer" evidence="13">
    <location>
        <begin position="286"/>
        <end position="502"/>
    </location>
</feature>
<sequence length="524" mass="56749">MLRKLPLVFRLGALVCLLGAIIAVVSLMGLEGMASSNARLKTVYQDRTASLVLLAKVRDSVYRNKDVFDRIFNASRAQRNSSALLKSTDLVLEDRIQAELKRLAPLDASFDANWKGFLATRLSGPEQDAAHTFADTWKQYLERRAMIVETLQGGDIDYAGLVWKSVSADLMEMGDRLADLGALQERMAGEQYRDAEAEYGKTVQRHLVILPGALLLGAAIALWIILSIRRDLGGDPAYAAEVVRRIAEGDLDTEVRLRKGDRSSLLHAMQAMRARLAGIVRQIDESARNISSASLQLSETAMSLAQAASEQAAAVEETNSSLDGMNLLIRNTNANANYTDAVAVELTNNADLSRDAMCNTLDAMRNIADQVNVIDDIAYQTNLLALNAAIEAARAGESGRGFAVVANEVRKLAERSQVSAQEIAKIAGESVGLAEQTSELLIDATLRRIEDASGKIKEIAGACHQQAEGVEEISVAMSQLSETTQRNAAASEQLAATAEEVASQAKELKGQMQYFRVAPGERKG</sequence>
<dbReference type="Pfam" id="PF00015">
    <property type="entry name" value="MCPsignal"/>
    <property type="match status" value="1"/>
</dbReference>
<keyword evidence="3" id="KW-0145">Chemotaxis</keyword>
<dbReference type="InterPro" id="IPR004090">
    <property type="entry name" value="Chemotax_Me-accpt_rcpt"/>
</dbReference>
<evidence type="ECO:0000256" key="6">
    <source>
        <dbReference type="ARBA" id="ARBA00022989"/>
    </source>
</evidence>
<comment type="subcellular location">
    <subcellularLocation>
        <location evidence="1">Cell inner membrane</location>
        <topology evidence="1">Multi-pass membrane protein</topology>
    </subcellularLocation>
</comment>
<evidence type="ECO:0000259" key="13">
    <source>
        <dbReference type="PROSITE" id="PS50111"/>
    </source>
</evidence>
<evidence type="ECO:0000256" key="4">
    <source>
        <dbReference type="ARBA" id="ARBA00022519"/>
    </source>
</evidence>
<dbReference type="PROSITE" id="PS50111">
    <property type="entry name" value="CHEMOTAXIS_TRANSDUC_2"/>
    <property type="match status" value="1"/>
</dbReference>
<proteinExistence type="inferred from homology"/>
<dbReference type="Pfam" id="PF02203">
    <property type="entry name" value="TarH"/>
    <property type="match status" value="1"/>
</dbReference>
<dbReference type="PRINTS" id="PR00260">
    <property type="entry name" value="CHEMTRNSDUCR"/>
</dbReference>
<evidence type="ECO:0000256" key="8">
    <source>
        <dbReference type="ARBA" id="ARBA00023224"/>
    </source>
</evidence>
<keyword evidence="6 12" id="KW-1133">Transmembrane helix</keyword>
<evidence type="ECO:0000256" key="9">
    <source>
        <dbReference type="ARBA" id="ARBA00029447"/>
    </source>
</evidence>
<dbReference type="AlphaFoldDB" id="A0A7V8FX33"/>
<dbReference type="Gene3D" id="1.10.287.950">
    <property type="entry name" value="Methyl-accepting chemotaxis protein"/>
    <property type="match status" value="1"/>
</dbReference>
<organism evidence="14 15">
    <name type="scientific">Herbaspirillum frisingense</name>
    <dbReference type="NCBI Taxonomy" id="92645"/>
    <lineage>
        <taxon>Bacteria</taxon>
        <taxon>Pseudomonadati</taxon>
        <taxon>Pseudomonadota</taxon>
        <taxon>Betaproteobacteria</taxon>
        <taxon>Burkholderiales</taxon>
        <taxon>Oxalobacteraceae</taxon>
        <taxon>Herbaspirillum</taxon>
    </lineage>
</organism>
<dbReference type="EMBL" id="WNDX01000050">
    <property type="protein sequence ID" value="KAF1043984.1"/>
    <property type="molecule type" value="Genomic_DNA"/>
</dbReference>